<feature type="compositionally biased region" description="Polar residues" evidence="1">
    <location>
        <begin position="8"/>
        <end position="22"/>
    </location>
</feature>
<reference evidence="2 3" key="1">
    <citation type="submission" date="2023-08" db="EMBL/GenBank/DDBJ databases">
        <title>Black Yeasts Isolated from many extreme environments.</title>
        <authorList>
            <person name="Coleine C."/>
            <person name="Stajich J.E."/>
            <person name="Selbmann L."/>
        </authorList>
    </citation>
    <scope>NUCLEOTIDE SEQUENCE [LARGE SCALE GENOMIC DNA]</scope>
    <source>
        <strain evidence="2 3">CCFEE 5910</strain>
    </source>
</reference>
<evidence type="ECO:0000313" key="2">
    <source>
        <dbReference type="EMBL" id="KAK5086534.1"/>
    </source>
</evidence>
<feature type="compositionally biased region" description="Polar residues" evidence="1">
    <location>
        <begin position="119"/>
        <end position="133"/>
    </location>
</feature>
<feature type="compositionally biased region" description="Basic and acidic residues" evidence="1">
    <location>
        <begin position="76"/>
        <end position="93"/>
    </location>
</feature>
<feature type="region of interest" description="Disordered" evidence="1">
    <location>
        <begin position="1"/>
        <end position="258"/>
    </location>
</feature>
<gene>
    <name evidence="2" type="ORF">LTR05_003702</name>
</gene>
<protein>
    <submittedName>
        <fullName evidence="2">Uncharacterized protein</fullName>
    </submittedName>
</protein>
<name>A0AAN7YHL7_9EURO</name>
<sequence length="310" mass="30300">MSFAGNPKANQPHPSEAPQESTGAVAKDSLAAESMKSGGAFSENENAAVMAVSGSNSTLNTTDTSGATALPPAIDGNERERQQAKGAGSDEKGVTGLKLESAGKAEFSGTHDQEGYSGGPTSTSSAPKTTQGGLPSGATGDSFADGGAGLTSSSSGNTSEISSGPQSSSQVSAQKSSASGSSTSAGTTSGSAGSAGSSGNTGNTGSSAGTAPNYAATVSGAIRSEGEQKPKGQNLTEGDIPQTKTFTGDVGGQHDPGRVAEQTFNKTSAEGVAAAGNLQHPGSGADVSTDNKFDVLDAERVPNTSMPDRN</sequence>
<organism evidence="2 3">
    <name type="scientific">Lithohypha guttulata</name>
    <dbReference type="NCBI Taxonomy" id="1690604"/>
    <lineage>
        <taxon>Eukaryota</taxon>
        <taxon>Fungi</taxon>
        <taxon>Dikarya</taxon>
        <taxon>Ascomycota</taxon>
        <taxon>Pezizomycotina</taxon>
        <taxon>Eurotiomycetes</taxon>
        <taxon>Chaetothyriomycetidae</taxon>
        <taxon>Chaetothyriales</taxon>
        <taxon>Trichomeriaceae</taxon>
        <taxon>Lithohypha</taxon>
    </lineage>
</organism>
<feature type="region of interest" description="Disordered" evidence="1">
    <location>
        <begin position="273"/>
        <end position="292"/>
    </location>
</feature>
<evidence type="ECO:0000256" key="1">
    <source>
        <dbReference type="SAM" id="MobiDB-lite"/>
    </source>
</evidence>
<feature type="compositionally biased region" description="Polar residues" evidence="1">
    <location>
        <begin position="231"/>
        <end position="246"/>
    </location>
</feature>
<dbReference type="AlphaFoldDB" id="A0AAN7YHL7"/>
<dbReference type="EMBL" id="JAVRRJ010000003">
    <property type="protein sequence ID" value="KAK5086534.1"/>
    <property type="molecule type" value="Genomic_DNA"/>
</dbReference>
<comment type="caution">
    <text evidence="2">The sequence shown here is derived from an EMBL/GenBank/DDBJ whole genome shotgun (WGS) entry which is preliminary data.</text>
</comment>
<feature type="compositionally biased region" description="Low complexity" evidence="1">
    <location>
        <begin position="150"/>
        <end position="211"/>
    </location>
</feature>
<feature type="compositionally biased region" description="Polar residues" evidence="1">
    <location>
        <begin position="53"/>
        <end position="67"/>
    </location>
</feature>
<proteinExistence type="predicted"/>
<dbReference type="Proteomes" id="UP001309876">
    <property type="component" value="Unassembled WGS sequence"/>
</dbReference>
<accession>A0AAN7YHL7</accession>
<evidence type="ECO:0000313" key="3">
    <source>
        <dbReference type="Proteomes" id="UP001309876"/>
    </source>
</evidence>
<keyword evidence="3" id="KW-1185">Reference proteome</keyword>